<feature type="transmembrane region" description="Helical" evidence="7">
    <location>
        <begin position="392"/>
        <end position="414"/>
    </location>
</feature>
<dbReference type="Proteomes" id="UP001600888">
    <property type="component" value="Unassembled WGS sequence"/>
</dbReference>
<feature type="transmembrane region" description="Helical" evidence="7">
    <location>
        <begin position="420"/>
        <end position="438"/>
    </location>
</feature>
<protein>
    <recommendedName>
        <fullName evidence="10">Amino acid transporter</fullName>
    </recommendedName>
</protein>
<keyword evidence="3 7" id="KW-0812">Transmembrane</keyword>
<evidence type="ECO:0000256" key="6">
    <source>
        <dbReference type="SAM" id="MobiDB-lite"/>
    </source>
</evidence>
<keyword evidence="4 7" id="KW-1133">Transmembrane helix</keyword>
<comment type="caution">
    <text evidence="8">The sequence shown here is derived from an EMBL/GenBank/DDBJ whole genome shotgun (WGS) entry which is preliminary data.</text>
</comment>
<feature type="transmembrane region" description="Helical" evidence="7">
    <location>
        <begin position="209"/>
        <end position="227"/>
    </location>
</feature>
<evidence type="ECO:0008006" key="10">
    <source>
        <dbReference type="Google" id="ProtNLM"/>
    </source>
</evidence>
<evidence type="ECO:0000256" key="7">
    <source>
        <dbReference type="SAM" id="Phobius"/>
    </source>
</evidence>
<sequence length="525" mass="57331">MDTVEKTSGTDGVESITHESGSENADEKTGTAEDRADMFRMGKVQELRRNFRFVSIWAFSMILVASWECSLVLAGISLVNGGTAGYIWIFFICWMGFMLVNTSMAEMASMAPTTGGQYHWISEFSPRKYQKFLSYLMGWLCVLGWQGGCASSSFVAGTMVQGLIALNHPDTYVPEGWHGTLLTIAIAAFSVLFNTFFARHLPIIESGLLAIHFLAFIGTLVTLWTMSPSISDATVFIQFNDGGGWNSFGVSTLAGITSGILPLLGADAAAHMSEELQSASKTIPRSMILTTAVNGLLGWIMVITFAFCLGPNVDDILSSPTGYPFMAVFYNSTKSTASATIMSIFILLMLVSSNLSMVATASRQLFAFARDEGLPFSPWFARVSRNELPMNAIVVTFVTSTLLSLINIGSATALNSITSLSTNALLSSYICSIGCMIWRRWTGAPLLPSHFSLGRWGLAVNIASEAFLIFSFIFAFFPVSPSPSADVMNWNILIYGVVVIGSVLYYFLRGRYRYVGPVEYVRKLD</sequence>
<feature type="compositionally biased region" description="Basic and acidic residues" evidence="6">
    <location>
        <begin position="16"/>
        <end position="32"/>
    </location>
</feature>
<feature type="region of interest" description="Disordered" evidence="6">
    <location>
        <begin position="1"/>
        <end position="32"/>
    </location>
</feature>
<evidence type="ECO:0000256" key="1">
    <source>
        <dbReference type="ARBA" id="ARBA00004141"/>
    </source>
</evidence>
<proteinExistence type="predicted"/>
<feature type="transmembrane region" description="Helical" evidence="7">
    <location>
        <begin position="132"/>
        <end position="156"/>
    </location>
</feature>
<feature type="compositionally biased region" description="Polar residues" evidence="6">
    <location>
        <begin position="1"/>
        <end position="10"/>
    </location>
</feature>
<feature type="transmembrane region" description="Helical" evidence="7">
    <location>
        <begin position="247"/>
        <end position="266"/>
    </location>
</feature>
<gene>
    <name evidence="8" type="ORF">FJTKL_07199</name>
</gene>
<dbReference type="PANTHER" id="PTHR45649">
    <property type="entry name" value="AMINO-ACID PERMEASE BAT1"/>
    <property type="match status" value="1"/>
</dbReference>
<feature type="transmembrane region" description="Helical" evidence="7">
    <location>
        <begin position="176"/>
        <end position="197"/>
    </location>
</feature>
<comment type="subcellular location">
    <subcellularLocation>
        <location evidence="1">Membrane</location>
        <topology evidence="1">Multi-pass membrane protein</topology>
    </subcellularLocation>
</comment>
<feature type="transmembrane region" description="Helical" evidence="7">
    <location>
        <begin position="287"/>
        <end position="307"/>
    </location>
</feature>
<organism evidence="8 9">
    <name type="scientific">Diaporthe vaccinii</name>
    <dbReference type="NCBI Taxonomy" id="105482"/>
    <lineage>
        <taxon>Eukaryota</taxon>
        <taxon>Fungi</taxon>
        <taxon>Dikarya</taxon>
        <taxon>Ascomycota</taxon>
        <taxon>Pezizomycotina</taxon>
        <taxon>Sordariomycetes</taxon>
        <taxon>Sordariomycetidae</taxon>
        <taxon>Diaporthales</taxon>
        <taxon>Diaporthaceae</taxon>
        <taxon>Diaporthe</taxon>
        <taxon>Diaporthe eres species complex</taxon>
    </lineage>
</organism>
<feature type="transmembrane region" description="Helical" evidence="7">
    <location>
        <begin position="53"/>
        <end position="77"/>
    </location>
</feature>
<keyword evidence="9" id="KW-1185">Reference proteome</keyword>
<evidence type="ECO:0000256" key="2">
    <source>
        <dbReference type="ARBA" id="ARBA00022448"/>
    </source>
</evidence>
<dbReference type="Gene3D" id="1.20.1740.10">
    <property type="entry name" value="Amino acid/polyamine transporter I"/>
    <property type="match status" value="1"/>
</dbReference>
<reference evidence="8 9" key="1">
    <citation type="submission" date="2024-03" db="EMBL/GenBank/DDBJ databases">
        <title>A high-quality draft genome sequence of Diaporthe vaccinii, a causative agent of upright dieback and viscid rot disease in cranberry plants.</title>
        <authorList>
            <person name="Sarrasin M."/>
            <person name="Lang B.F."/>
            <person name="Burger G."/>
        </authorList>
    </citation>
    <scope>NUCLEOTIDE SEQUENCE [LARGE SCALE GENOMIC DNA]</scope>
    <source>
        <strain evidence="8 9">IS7</strain>
    </source>
</reference>
<feature type="transmembrane region" description="Helical" evidence="7">
    <location>
        <begin position="458"/>
        <end position="477"/>
    </location>
</feature>
<name>A0ABR4DPN5_9PEZI</name>
<keyword evidence="5 7" id="KW-0472">Membrane</keyword>
<evidence type="ECO:0000313" key="9">
    <source>
        <dbReference type="Proteomes" id="UP001600888"/>
    </source>
</evidence>
<feature type="transmembrane region" description="Helical" evidence="7">
    <location>
        <begin position="327"/>
        <end position="351"/>
    </location>
</feature>
<feature type="transmembrane region" description="Helical" evidence="7">
    <location>
        <begin position="83"/>
        <end position="100"/>
    </location>
</feature>
<dbReference type="InterPro" id="IPR002293">
    <property type="entry name" value="AA/rel_permease1"/>
</dbReference>
<evidence type="ECO:0000256" key="4">
    <source>
        <dbReference type="ARBA" id="ARBA00022989"/>
    </source>
</evidence>
<evidence type="ECO:0000256" key="3">
    <source>
        <dbReference type="ARBA" id="ARBA00022692"/>
    </source>
</evidence>
<dbReference type="PIRSF" id="PIRSF006060">
    <property type="entry name" value="AA_transporter"/>
    <property type="match status" value="1"/>
</dbReference>
<accession>A0ABR4DPN5</accession>
<evidence type="ECO:0000256" key="5">
    <source>
        <dbReference type="ARBA" id="ARBA00023136"/>
    </source>
</evidence>
<dbReference type="Pfam" id="PF13520">
    <property type="entry name" value="AA_permease_2"/>
    <property type="match status" value="1"/>
</dbReference>
<keyword evidence="2" id="KW-0813">Transport</keyword>
<dbReference type="EMBL" id="JBAWTH010000269">
    <property type="protein sequence ID" value="KAL2272217.1"/>
    <property type="molecule type" value="Genomic_DNA"/>
</dbReference>
<evidence type="ECO:0000313" key="8">
    <source>
        <dbReference type="EMBL" id="KAL2272217.1"/>
    </source>
</evidence>
<dbReference type="PANTHER" id="PTHR45649:SF2">
    <property type="entry name" value="ACID PERMEASE, PUTATIVE-RELATED"/>
    <property type="match status" value="1"/>
</dbReference>
<feature type="transmembrane region" description="Helical" evidence="7">
    <location>
        <begin position="489"/>
        <end position="508"/>
    </location>
</feature>